<name>A0A2K3L8K8_TRIPR</name>
<proteinExistence type="predicted"/>
<evidence type="ECO:0000313" key="1">
    <source>
        <dbReference type="EMBL" id="PNX74870.1"/>
    </source>
</evidence>
<gene>
    <name evidence="1" type="ORF">L195_g030799</name>
</gene>
<dbReference type="PANTHER" id="PTHR35099:SF10">
    <property type="entry name" value="BZIP DOMAIN-CONTAINING PROTEIN"/>
    <property type="match status" value="1"/>
</dbReference>
<dbReference type="ExpressionAtlas" id="A0A2K3L8K8">
    <property type="expression patterns" value="baseline"/>
</dbReference>
<accession>A0A2K3L8K8</accession>
<dbReference type="PANTHER" id="PTHR35099">
    <property type="entry name" value="OS02G0182700 PROTEIN"/>
    <property type="match status" value="1"/>
</dbReference>
<comment type="caution">
    <text evidence="1">The sequence shown here is derived from an EMBL/GenBank/DDBJ whole genome shotgun (WGS) entry which is preliminary data.</text>
</comment>
<dbReference type="Proteomes" id="UP000236291">
    <property type="component" value="Unassembled WGS sequence"/>
</dbReference>
<sequence length="87" mass="9800">EVVSLRLTVEKERATNESLKRMKLDFVEAVCRPSDSISPKTVTHKVLIDDSHVNAANAPPKVQETVKQEPKFVLPDLNLLVEEDLSY</sequence>
<feature type="non-terminal residue" evidence="1">
    <location>
        <position position="1"/>
    </location>
</feature>
<organism evidence="1 2">
    <name type="scientific">Trifolium pratense</name>
    <name type="common">Red clover</name>
    <dbReference type="NCBI Taxonomy" id="57577"/>
    <lineage>
        <taxon>Eukaryota</taxon>
        <taxon>Viridiplantae</taxon>
        <taxon>Streptophyta</taxon>
        <taxon>Embryophyta</taxon>
        <taxon>Tracheophyta</taxon>
        <taxon>Spermatophyta</taxon>
        <taxon>Magnoliopsida</taxon>
        <taxon>eudicotyledons</taxon>
        <taxon>Gunneridae</taxon>
        <taxon>Pentapetalae</taxon>
        <taxon>rosids</taxon>
        <taxon>fabids</taxon>
        <taxon>Fabales</taxon>
        <taxon>Fabaceae</taxon>
        <taxon>Papilionoideae</taxon>
        <taxon>50 kb inversion clade</taxon>
        <taxon>NPAAA clade</taxon>
        <taxon>Hologalegina</taxon>
        <taxon>IRL clade</taxon>
        <taxon>Trifolieae</taxon>
        <taxon>Trifolium</taxon>
    </lineage>
</organism>
<evidence type="ECO:0000313" key="2">
    <source>
        <dbReference type="Proteomes" id="UP000236291"/>
    </source>
</evidence>
<dbReference type="AlphaFoldDB" id="A0A2K3L8K8"/>
<dbReference type="EMBL" id="ASHM01028197">
    <property type="protein sequence ID" value="PNX74870.1"/>
    <property type="molecule type" value="Genomic_DNA"/>
</dbReference>
<protein>
    <submittedName>
        <fullName evidence="1">Uncharacterized protein</fullName>
    </submittedName>
</protein>
<reference evidence="1 2" key="1">
    <citation type="journal article" date="2014" name="Am. J. Bot.">
        <title>Genome assembly and annotation for red clover (Trifolium pratense; Fabaceae).</title>
        <authorList>
            <person name="Istvanek J."/>
            <person name="Jaros M."/>
            <person name="Krenek A."/>
            <person name="Repkova J."/>
        </authorList>
    </citation>
    <scope>NUCLEOTIDE SEQUENCE [LARGE SCALE GENOMIC DNA]</scope>
    <source>
        <strain evidence="2">cv. Tatra</strain>
        <tissue evidence="1">Young leaves</tissue>
    </source>
</reference>
<reference evidence="1 2" key="2">
    <citation type="journal article" date="2017" name="Front. Plant Sci.">
        <title>Gene Classification and Mining of Molecular Markers Useful in Red Clover (Trifolium pratense) Breeding.</title>
        <authorList>
            <person name="Istvanek J."/>
            <person name="Dluhosova J."/>
            <person name="Dluhos P."/>
            <person name="Patkova L."/>
            <person name="Nedelnik J."/>
            <person name="Repkova J."/>
        </authorList>
    </citation>
    <scope>NUCLEOTIDE SEQUENCE [LARGE SCALE GENOMIC DNA]</scope>
    <source>
        <strain evidence="2">cv. Tatra</strain>
        <tissue evidence="1">Young leaves</tissue>
    </source>
</reference>